<evidence type="ECO:0000313" key="5">
    <source>
        <dbReference type="Proteomes" id="UP000068243"/>
    </source>
</evidence>
<organism evidence="4 5">
    <name type="scientific">Aspergillus niger</name>
    <dbReference type="NCBI Taxonomy" id="5061"/>
    <lineage>
        <taxon>Eukaryota</taxon>
        <taxon>Fungi</taxon>
        <taxon>Dikarya</taxon>
        <taxon>Ascomycota</taxon>
        <taxon>Pezizomycotina</taxon>
        <taxon>Eurotiomycetes</taxon>
        <taxon>Eurotiomycetidae</taxon>
        <taxon>Eurotiales</taxon>
        <taxon>Aspergillaceae</taxon>
        <taxon>Aspergillus</taxon>
        <taxon>Aspergillus subgen. Circumdati</taxon>
    </lineage>
</organism>
<protein>
    <submittedName>
        <fullName evidence="4">Unnamed protein product</fullName>
    </submittedName>
</protein>
<evidence type="ECO:0000259" key="3">
    <source>
        <dbReference type="PROSITE" id="PS50011"/>
    </source>
</evidence>
<dbReference type="PANTHER" id="PTHR10039:SF17">
    <property type="entry name" value="FUNGAL STAND N-TERMINAL GOODBYE DOMAIN-CONTAINING PROTEIN-RELATED"/>
    <property type="match status" value="1"/>
</dbReference>
<proteinExistence type="inferred from homology"/>
<dbReference type="InterPro" id="IPR001245">
    <property type="entry name" value="Ser-Thr/Tyr_kinase_cat_dom"/>
</dbReference>
<dbReference type="VEuPathDB" id="FungiDB:ATCC64974_98800"/>
<dbReference type="Gene3D" id="1.10.510.10">
    <property type="entry name" value="Transferase(Phosphotransferase) domain 1"/>
    <property type="match status" value="1"/>
</dbReference>
<keyword evidence="2" id="KW-0677">Repeat</keyword>
<dbReference type="VEuPathDB" id="FungiDB:M747DRAFT_282946"/>
<dbReference type="InterPro" id="IPR000719">
    <property type="entry name" value="Prot_kinase_dom"/>
</dbReference>
<name>A0A100IQ62_ASPNG</name>
<dbReference type="PROSITE" id="PS50011">
    <property type="entry name" value="PROTEIN_KINASE_DOM"/>
    <property type="match status" value="1"/>
</dbReference>
<accession>A0A100IQ62</accession>
<dbReference type="GO" id="GO:0004672">
    <property type="term" value="F:protein kinase activity"/>
    <property type="evidence" value="ECO:0007669"/>
    <property type="project" value="InterPro"/>
</dbReference>
<dbReference type="Pfam" id="PF07714">
    <property type="entry name" value="PK_Tyr_Ser-Thr"/>
    <property type="match status" value="1"/>
</dbReference>
<reference evidence="5" key="1">
    <citation type="journal article" date="2016" name="Genome Announc.">
        <title>Draft genome sequence of Aspergillus niger strain An76.</title>
        <authorList>
            <person name="Gong W."/>
            <person name="Cheng Z."/>
            <person name="Zhang H."/>
            <person name="Liu L."/>
            <person name="Gao P."/>
            <person name="Wang L."/>
        </authorList>
    </citation>
    <scope>NUCLEOTIDE SEQUENCE [LARGE SCALE GENOMIC DNA]</scope>
    <source>
        <strain evidence="5">An76</strain>
    </source>
</reference>
<dbReference type="SMART" id="SM00220">
    <property type="entry name" value="S_TKc"/>
    <property type="match status" value="1"/>
</dbReference>
<dbReference type="VEuPathDB" id="FungiDB:ASPNIDRAFT2_1180249"/>
<dbReference type="VEuPathDB" id="FungiDB:ASPNIDRAFT2_1129740"/>
<dbReference type="GO" id="GO:0005524">
    <property type="term" value="F:ATP binding"/>
    <property type="evidence" value="ECO:0007669"/>
    <property type="project" value="InterPro"/>
</dbReference>
<dbReference type="Pfam" id="PF22939">
    <property type="entry name" value="WHD_GPIID"/>
    <property type="match status" value="1"/>
</dbReference>
<evidence type="ECO:0000256" key="2">
    <source>
        <dbReference type="ARBA" id="ARBA00022737"/>
    </source>
</evidence>
<gene>
    <name evidence="4" type="ORF">ABL_07970</name>
</gene>
<dbReference type="VEuPathDB" id="FungiDB:M747DRAFT_282947"/>
<comment type="caution">
    <text evidence="4">The sequence shown here is derived from an EMBL/GenBank/DDBJ whole genome shotgun (WGS) entry which is preliminary data.</text>
</comment>
<comment type="similarity">
    <text evidence="1">Belongs to the protein kinase superfamily. TKL Ser/Thr protein kinase family. ROCO subfamily.</text>
</comment>
<dbReference type="InterPro" id="IPR011009">
    <property type="entry name" value="Kinase-like_dom_sf"/>
</dbReference>
<dbReference type="OrthoDB" id="1668230at2759"/>
<dbReference type="AlphaFoldDB" id="A0A100IQ62"/>
<dbReference type="SUPFAM" id="SSF52540">
    <property type="entry name" value="P-loop containing nucleoside triphosphate hydrolases"/>
    <property type="match status" value="1"/>
</dbReference>
<dbReference type="SUPFAM" id="SSF56112">
    <property type="entry name" value="Protein kinase-like (PK-like)"/>
    <property type="match status" value="1"/>
</dbReference>
<dbReference type="OMA" id="QAYYEDI"/>
<dbReference type="Gene3D" id="1.25.40.10">
    <property type="entry name" value="Tetratricopeptide repeat domain"/>
    <property type="match status" value="1"/>
</dbReference>
<evidence type="ECO:0000313" key="4">
    <source>
        <dbReference type="EMBL" id="GAQ45309.1"/>
    </source>
</evidence>
<dbReference type="Pfam" id="PF24883">
    <property type="entry name" value="NPHP3_N"/>
    <property type="match status" value="1"/>
</dbReference>
<dbReference type="InterPro" id="IPR027417">
    <property type="entry name" value="P-loop_NTPase"/>
</dbReference>
<dbReference type="InterPro" id="IPR056884">
    <property type="entry name" value="NPHP3-like_N"/>
</dbReference>
<dbReference type="VEuPathDB" id="FungiDB:An08g09960"/>
<dbReference type="InterPro" id="IPR011990">
    <property type="entry name" value="TPR-like_helical_dom_sf"/>
</dbReference>
<dbReference type="VEuPathDB" id="FungiDB:ATCC64974_98790"/>
<dbReference type="InterPro" id="IPR054471">
    <property type="entry name" value="GPIID_WHD"/>
</dbReference>
<dbReference type="Proteomes" id="UP000068243">
    <property type="component" value="Unassembled WGS sequence"/>
</dbReference>
<dbReference type="PANTHER" id="PTHR10039">
    <property type="entry name" value="AMELOGENIN"/>
    <property type="match status" value="1"/>
</dbReference>
<sequence>MGGLQFPPGIDADDMIGVGKSGIAALDPKTKHVIKFPYNTDEGGAECAHEKEIYERLERSPLPRPSSLLKYYGSTEHGILLEYAKHGTLRKYSYGFDYGIPPPMILRFAEQAVEALQFIHDNGIAHGDVDCVSFYVDELLDVKVGDFTRSTDATPQAVKRDISDFGSAIYYLVTSQYPYPGMTDKQIEERFQRKEFPDLTDVQLKGIIHPSISGFFEGGGQYAKVRSHSRHIYTHIHELLLDETHLDIDSYQAYYEDISNPSSGTTEGFREHRIYQEWESGSTRSLLVVANPGTGKSVLTKSLHESLSRPGGPAVCSFFFKDRGGQQNNMNVAFCHIMYQLFQNRPDWIVHVADDIQNKDPGDIRSNFRFLWELLHKVLVKAEPDSTVVLLDALDESEPGAREKFIQHLHGFDSPALKLFCTARPLSGIIDGFHPVMDFILDLDQDVQCREFLSRDIQCVASQRLERFMQKRKIENESVCLQLREMLRKRVEGDRTYLFVKLLFDVLDKKKLSMTRSLRAWVKEFDNIPETVFDAYTELLDAIDEADREAVKAMLEIVLAAQRPLTVAEMEIALKVGMDDEAFERGDEFNPLLFKADILERCHFLLVTYNDRIYFIHHTVKDYLLSGQESQVRPKDRRPAWLQSISTVSCHVTILNSCMRYISAPFNQRPEIISVEDFFHLPLCEQLEHQQWYWDTFPLGQYAFCQWLVHQQVIRTKEGRSPETLIEMLPRLQEEYYTLSFDVVLSMLCCSGFTSEAEARLFQNMVHLGSRSMTEALNNMSQGLILRSAKFNSHADLTCAIEITANVVEQTAEADPRLGRMLINLSRARVLEHALYVYESSDLKTGLEVAERALRVTPIGSIDRARALHQHAVWANWNEDLDQAIEDTENALTHTPDLSKADKQLFYHSLSMWLGYRFQRAEQPQDDDLRRAVECAQRAIHGMSKKNPRYPSALHTLTFWLRTTASKYPDKPECLRQAIKVAEEANGLRLPTEAYSHKYLIELSECLLMRYERERNMKDLEDARELIEEGLQTTIETFPFYRKFINLMEVVEKFEEEAQKGKV</sequence>
<feature type="domain" description="Protein kinase" evidence="3">
    <location>
        <begin position="10"/>
        <end position="319"/>
    </location>
</feature>
<evidence type="ECO:0000256" key="1">
    <source>
        <dbReference type="ARBA" id="ARBA00008171"/>
    </source>
</evidence>
<dbReference type="EMBL" id="BCMY01000015">
    <property type="protein sequence ID" value="GAQ45309.1"/>
    <property type="molecule type" value="Genomic_DNA"/>
</dbReference>
<dbReference type="Gene3D" id="3.40.50.300">
    <property type="entry name" value="P-loop containing nucleotide triphosphate hydrolases"/>
    <property type="match status" value="1"/>
</dbReference>
<dbReference type="VEuPathDB" id="FungiDB:An08g09970"/>